<sequence>MSKPIDEQTLLPDNRTSFERSFEEGFKKLVKSTDVLAAIADPCTTSKEILPIIASERGVNDWFFSDTEKQKRAITKVSYSVHQTSGTNAGIELALEAVDFSAKIEHWTKVQGGLPYTVYVTARANTTQNVTKERAHRLIERLNHVKSERDTVDLTLAYDVEQKFRAQAAVLPRVNIQPTKAQVKLWPISTSGRVSLGAGGSASISVSPMLVKAKLAQIKLTGNDYLGSALGLHPLSVSPIYTIARMP</sequence>
<organism evidence="1 2">
    <name type="scientific">Vibrio tetraodonis subsp. pristinus</name>
    <dbReference type="NCBI Taxonomy" id="2695891"/>
    <lineage>
        <taxon>Bacteria</taxon>
        <taxon>Pseudomonadati</taxon>
        <taxon>Pseudomonadota</taxon>
        <taxon>Gammaproteobacteria</taxon>
        <taxon>Vibrionales</taxon>
        <taxon>Vibrionaceae</taxon>
        <taxon>Vibrio</taxon>
    </lineage>
</organism>
<protein>
    <submittedName>
        <fullName evidence="1">Phage tail protein I</fullName>
    </submittedName>
</protein>
<dbReference type="InterPro" id="IPR006521">
    <property type="entry name" value="Tail_protein_I"/>
</dbReference>
<dbReference type="Proteomes" id="UP000478571">
    <property type="component" value="Unassembled WGS sequence"/>
</dbReference>
<reference evidence="1 2" key="1">
    <citation type="submission" date="2020-01" db="EMBL/GenBank/DDBJ databases">
        <title>Draft Genome Sequence of Vibrio sp. strain OCN044, Isolated from a Healthy Coral at Palmyra Atoll.</title>
        <authorList>
            <person name="Videau P."/>
            <person name="Loughran R."/>
            <person name="Esquivel A."/>
            <person name="Deadmond M."/>
            <person name="Paddock B.E."/>
            <person name="Saw J.H."/>
            <person name="Ushijima B."/>
        </authorList>
    </citation>
    <scope>NUCLEOTIDE SEQUENCE [LARGE SCALE GENOMIC DNA]</scope>
    <source>
        <strain evidence="1 2">OCN044</strain>
    </source>
</reference>
<dbReference type="AlphaFoldDB" id="A0A6L8M4R4"/>
<evidence type="ECO:0000313" key="1">
    <source>
        <dbReference type="EMBL" id="MYM61119.1"/>
    </source>
</evidence>
<proteinExistence type="predicted"/>
<dbReference type="NCBIfam" id="TIGR01634">
    <property type="entry name" value="tail_P2_I"/>
    <property type="match status" value="1"/>
</dbReference>
<gene>
    <name evidence="1" type="ORF">GTG28_17970</name>
</gene>
<evidence type="ECO:0000313" key="2">
    <source>
        <dbReference type="Proteomes" id="UP000478571"/>
    </source>
</evidence>
<dbReference type="EMBL" id="WWEU01000009">
    <property type="protein sequence ID" value="MYM61119.1"/>
    <property type="molecule type" value="Genomic_DNA"/>
</dbReference>
<keyword evidence="2" id="KW-1185">Reference proteome</keyword>
<name>A0A6L8M4R4_9VIBR</name>
<accession>A0A6L8M4R4</accession>
<comment type="caution">
    <text evidence="1">The sequence shown here is derived from an EMBL/GenBank/DDBJ whole genome shotgun (WGS) entry which is preliminary data.</text>
</comment>
<dbReference type="Pfam" id="PF09684">
    <property type="entry name" value="Tail_P2_I"/>
    <property type="match status" value="1"/>
</dbReference>
<dbReference type="RefSeq" id="WP_160932277.1">
    <property type="nucleotide sequence ID" value="NZ_WWEU01000009.1"/>
</dbReference>